<sequence>MQNLFPIMAIQVFRILYFVLALKHIKGGYFFGSSTLPWQSARTDCEGRGMRLVSPENQAMYEAAVSFLQNNIGSLNEEVWIGVHTLSTSSPYVYQYVDGKMADFFDWNHDEPDKQDTDFCIRLYKSNLLYGTWDCGNKAQYLCEDVNGAWSGWTCGPLAVPPAGRAPSLVPDSVTPLPLPQEGELCGSDAETKPCTLIECPVNGMWSVWMEWSECIQVQCGVVNRTRSRSCDSPPPSLGGSYCVGTVEETESCVNTSCPSGERWTCFEFEQLSSQSLQEKTEEISRNLTVNTTTLSSTVRKKTCAEDPRPSSKYIGAVAALIIGMYFALLLFVDLISFIGWTLRKCT</sequence>
<keyword evidence="3" id="KW-0812">Transmembrane</keyword>
<dbReference type="Gene3D" id="2.20.100.10">
    <property type="entry name" value="Thrombospondin type-1 (TSP1) repeat"/>
    <property type="match status" value="1"/>
</dbReference>
<dbReference type="SMART" id="SM00209">
    <property type="entry name" value="TSP1"/>
    <property type="match status" value="1"/>
</dbReference>
<dbReference type="InterPro" id="IPR052065">
    <property type="entry name" value="Compl_asym_regulator"/>
</dbReference>
<organism evidence="5 6">
    <name type="scientific">Crassostrea virginica</name>
    <name type="common">Eastern oyster</name>
    <dbReference type="NCBI Taxonomy" id="6565"/>
    <lineage>
        <taxon>Eukaryota</taxon>
        <taxon>Metazoa</taxon>
        <taxon>Spiralia</taxon>
        <taxon>Lophotrochozoa</taxon>
        <taxon>Mollusca</taxon>
        <taxon>Bivalvia</taxon>
        <taxon>Autobranchia</taxon>
        <taxon>Pteriomorphia</taxon>
        <taxon>Ostreida</taxon>
        <taxon>Ostreoidea</taxon>
        <taxon>Ostreidae</taxon>
        <taxon>Crassostrea</taxon>
    </lineage>
</organism>
<keyword evidence="2" id="KW-1015">Disulfide bond</keyword>
<evidence type="ECO:0000256" key="1">
    <source>
        <dbReference type="ARBA" id="ARBA00022737"/>
    </source>
</evidence>
<name>A0A8B8D9G3_CRAVI</name>
<dbReference type="InterPro" id="IPR016187">
    <property type="entry name" value="CTDL_fold"/>
</dbReference>
<reference evidence="6" key="1">
    <citation type="submission" date="2025-08" db="UniProtKB">
        <authorList>
            <consortium name="RefSeq"/>
        </authorList>
    </citation>
    <scope>IDENTIFICATION</scope>
    <source>
        <tissue evidence="6">Whole sample</tissue>
    </source>
</reference>
<evidence type="ECO:0000313" key="5">
    <source>
        <dbReference type="Proteomes" id="UP000694844"/>
    </source>
</evidence>
<dbReference type="InterPro" id="IPR036383">
    <property type="entry name" value="TSP1_rpt_sf"/>
</dbReference>
<dbReference type="CDD" id="cd00037">
    <property type="entry name" value="CLECT"/>
    <property type="match status" value="1"/>
</dbReference>
<evidence type="ECO:0000313" key="6">
    <source>
        <dbReference type="RefSeq" id="XP_022323546.1"/>
    </source>
</evidence>
<dbReference type="InterPro" id="IPR000884">
    <property type="entry name" value="TSP1_rpt"/>
</dbReference>
<dbReference type="SUPFAM" id="SSF82895">
    <property type="entry name" value="TSP-1 type 1 repeat"/>
    <property type="match status" value="1"/>
</dbReference>
<protein>
    <submittedName>
        <fullName evidence="6">Ectin-like</fullName>
    </submittedName>
</protein>
<dbReference type="SMART" id="SM00034">
    <property type="entry name" value="CLECT"/>
    <property type="match status" value="1"/>
</dbReference>
<dbReference type="SUPFAM" id="SSF56436">
    <property type="entry name" value="C-type lectin-like"/>
    <property type="match status" value="1"/>
</dbReference>
<dbReference type="Proteomes" id="UP000694844">
    <property type="component" value="Chromosome 3"/>
</dbReference>
<dbReference type="InterPro" id="IPR001304">
    <property type="entry name" value="C-type_lectin-like"/>
</dbReference>
<keyword evidence="3" id="KW-0472">Membrane</keyword>
<evidence type="ECO:0000256" key="2">
    <source>
        <dbReference type="ARBA" id="ARBA00023157"/>
    </source>
</evidence>
<keyword evidence="3" id="KW-1133">Transmembrane helix</keyword>
<keyword evidence="5" id="KW-1185">Reference proteome</keyword>
<accession>A0A8B8D9G3</accession>
<dbReference type="RefSeq" id="XP_022323546.1">
    <property type="nucleotide sequence ID" value="XM_022467838.1"/>
</dbReference>
<keyword evidence="1" id="KW-0677">Repeat</keyword>
<dbReference type="GeneID" id="111124712"/>
<evidence type="ECO:0000256" key="3">
    <source>
        <dbReference type="SAM" id="Phobius"/>
    </source>
</evidence>
<dbReference type="PANTHER" id="PTHR22906">
    <property type="entry name" value="PROPERDIN"/>
    <property type="match status" value="1"/>
</dbReference>
<proteinExistence type="predicted"/>
<feature type="domain" description="C-type lectin" evidence="4">
    <location>
        <begin position="29"/>
        <end position="144"/>
    </location>
</feature>
<dbReference type="Pfam" id="PF00059">
    <property type="entry name" value="Lectin_C"/>
    <property type="match status" value="1"/>
</dbReference>
<dbReference type="Gene3D" id="3.10.100.10">
    <property type="entry name" value="Mannose-Binding Protein A, subunit A"/>
    <property type="match status" value="1"/>
</dbReference>
<gene>
    <name evidence="6" type="primary">LOC111124712</name>
</gene>
<dbReference type="OrthoDB" id="446173at2759"/>
<dbReference type="PROSITE" id="PS50092">
    <property type="entry name" value="TSP1"/>
    <property type="match status" value="1"/>
</dbReference>
<dbReference type="PROSITE" id="PS50041">
    <property type="entry name" value="C_TYPE_LECTIN_2"/>
    <property type="match status" value="1"/>
</dbReference>
<dbReference type="AlphaFoldDB" id="A0A8B8D9G3"/>
<dbReference type="FunFam" id="2.20.100.10:FF:000001">
    <property type="entry name" value="semaphorin-5A isoform X1"/>
    <property type="match status" value="1"/>
</dbReference>
<dbReference type="InterPro" id="IPR016186">
    <property type="entry name" value="C-type_lectin-like/link_sf"/>
</dbReference>
<dbReference type="Pfam" id="PF00090">
    <property type="entry name" value="TSP_1"/>
    <property type="match status" value="1"/>
</dbReference>
<dbReference type="KEGG" id="cvn:111124712"/>
<feature type="transmembrane region" description="Helical" evidence="3">
    <location>
        <begin position="314"/>
        <end position="343"/>
    </location>
</feature>
<dbReference type="PANTHER" id="PTHR22906:SF21">
    <property type="entry name" value="SEMA DOMAIN-CONTAINING PROTEIN"/>
    <property type="match status" value="1"/>
</dbReference>
<evidence type="ECO:0000259" key="4">
    <source>
        <dbReference type="PROSITE" id="PS50041"/>
    </source>
</evidence>